<evidence type="ECO:0000256" key="1">
    <source>
        <dbReference type="SAM" id="Phobius"/>
    </source>
</evidence>
<gene>
    <name evidence="2" type="ORF">BDK51DRAFT_41399</name>
</gene>
<keyword evidence="1" id="KW-1133">Transmembrane helix</keyword>
<name>A0A4P9WJM2_9FUNG</name>
<evidence type="ECO:0000313" key="2">
    <source>
        <dbReference type="EMBL" id="RKO93131.1"/>
    </source>
</evidence>
<dbReference type="Proteomes" id="UP000269721">
    <property type="component" value="Unassembled WGS sequence"/>
</dbReference>
<organism evidence="2 3">
    <name type="scientific">Blyttiomyces helicus</name>
    <dbReference type="NCBI Taxonomy" id="388810"/>
    <lineage>
        <taxon>Eukaryota</taxon>
        <taxon>Fungi</taxon>
        <taxon>Fungi incertae sedis</taxon>
        <taxon>Chytridiomycota</taxon>
        <taxon>Chytridiomycota incertae sedis</taxon>
        <taxon>Chytridiomycetes</taxon>
        <taxon>Chytridiomycetes incertae sedis</taxon>
        <taxon>Blyttiomyces</taxon>
    </lineage>
</organism>
<dbReference type="Gene3D" id="1.20.1110.10">
    <property type="entry name" value="Calcium-transporting ATPase, transmembrane domain"/>
    <property type="match status" value="1"/>
</dbReference>
<dbReference type="SUPFAM" id="SSF81665">
    <property type="entry name" value="Calcium ATPase, transmembrane domain M"/>
    <property type="match status" value="1"/>
</dbReference>
<dbReference type="EMBL" id="KZ994360">
    <property type="protein sequence ID" value="RKO93131.1"/>
    <property type="molecule type" value="Genomic_DNA"/>
</dbReference>
<keyword evidence="1" id="KW-0812">Transmembrane</keyword>
<proteinExistence type="predicted"/>
<evidence type="ECO:0000313" key="3">
    <source>
        <dbReference type="Proteomes" id="UP000269721"/>
    </source>
</evidence>
<protein>
    <submittedName>
        <fullName evidence="2">Uncharacterized protein</fullName>
    </submittedName>
</protein>
<sequence length="196" mass="21336">MDAADLSTNIHIGGSIFYVSMVIFQFGALLATRNRRVSLFQSSPLWGPRRNWWILFGCVCTVGVSLINLYSSRIQSEFGSAPIPTKVTCCFVCCSRRVPVRLPFTDLSHPQLLSNSTGSSPSPSPPLSLPGTKSAVLRFSPNFNCIADEHAQRKTGAPEPFLGGGDVHTFAGPCARMHPVIVMADVLGSKEIKRRK</sequence>
<feature type="transmembrane region" description="Helical" evidence="1">
    <location>
        <begin position="52"/>
        <end position="70"/>
    </location>
</feature>
<accession>A0A4P9WJM2</accession>
<keyword evidence="3" id="KW-1185">Reference proteome</keyword>
<keyword evidence="1" id="KW-0472">Membrane</keyword>
<dbReference type="AlphaFoldDB" id="A0A4P9WJM2"/>
<feature type="transmembrane region" description="Helical" evidence="1">
    <location>
        <begin position="12"/>
        <end position="31"/>
    </location>
</feature>
<dbReference type="InterPro" id="IPR023298">
    <property type="entry name" value="ATPase_P-typ_TM_dom_sf"/>
</dbReference>
<dbReference type="OrthoDB" id="158672at2759"/>
<reference evidence="3" key="1">
    <citation type="journal article" date="2018" name="Nat. Microbiol.">
        <title>Leveraging single-cell genomics to expand the fungal tree of life.</title>
        <authorList>
            <person name="Ahrendt S.R."/>
            <person name="Quandt C.A."/>
            <person name="Ciobanu D."/>
            <person name="Clum A."/>
            <person name="Salamov A."/>
            <person name="Andreopoulos B."/>
            <person name="Cheng J.F."/>
            <person name="Woyke T."/>
            <person name="Pelin A."/>
            <person name="Henrissat B."/>
            <person name="Reynolds N.K."/>
            <person name="Benny G.L."/>
            <person name="Smith M.E."/>
            <person name="James T.Y."/>
            <person name="Grigoriev I.V."/>
        </authorList>
    </citation>
    <scope>NUCLEOTIDE SEQUENCE [LARGE SCALE GENOMIC DNA]</scope>
</reference>